<dbReference type="SUPFAM" id="SSF53474">
    <property type="entry name" value="alpha/beta-Hydrolases"/>
    <property type="match status" value="1"/>
</dbReference>
<organism evidence="1 2">
    <name type="scientific">Suhomyces tanzawaensis NRRL Y-17324</name>
    <dbReference type="NCBI Taxonomy" id="984487"/>
    <lineage>
        <taxon>Eukaryota</taxon>
        <taxon>Fungi</taxon>
        <taxon>Dikarya</taxon>
        <taxon>Ascomycota</taxon>
        <taxon>Saccharomycotina</taxon>
        <taxon>Pichiomycetes</taxon>
        <taxon>Debaryomycetaceae</taxon>
        <taxon>Suhomyces</taxon>
    </lineage>
</organism>
<dbReference type="GeneID" id="30984997"/>
<sequence length="304" mass="34627">MSSTLTEQQKTGFQELAAFFAKGLRTPILRRPDEYGLKFEDVFFPSYDGVRLEGWFIPAKSNKLVICNHFMPGNRYGYAGHLKPYNSFGGFEVNFLPQYKALHDAGYNVLCYDLRNHGLSADGNGRTVGIGILEYRDVIGSLIYANSREDTKNMEKSLLSICLGANSTIVAMHKHPEFFEEIRSMIAVQPISTRAFVQKAAETANVSKNEAVEVFEETLLETSGFKVDELSPLEYAKSVKVPTKVFQVRNDPLTEISDTQEIFSRFSSKEKEFYFIEGADQRFQGYNFLSENPQHMLEWFDKYA</sequence>
<dbReference type="OrthoDB" id="2498029at2759"/>
<dbReference type="RefSeq" id="XP_020064222.1">
    <property type="nucleotide sequence ID" value="XM_020210861.1"/>
</dbReference>
<protein>
    <submittedName>
        <fullName evidence="1">Alpha/beta-hydrolase</fullName>
    </submittedName>
</protein>
<dbReference type="EMBL" id="KV453912">
    <property type="protein sequence ID" value="ODV79100.1"/>
    <property type="molecule type" value="Genomic_DNA"/>
</dbReference>
<evidence type="ECO:0000313" key="2">
    <source>
        <dbReference type="Proteomes" id="UP000094285"/>
    </source>
</evidence>
<dbReference type="GO" id="GO:0016787">
    <property type="term" value="F:hydrolase activity"/>
    <property type="evidence" value="ECO:0007669"/>
    <property type="project" value="UniProtKB-KW"/>
</dbReference>
<name>A0A1E4SHZ4_9ASCO</name>
<evidence type="ECO:0000313" key="1">
    <source>
        <dbReference type="EMBL" id="ODV79100.1"/>
    </source>
</evidence>
<reference evidence="2" key="1">
    <citation type="submission" date="2016-05" db="EMBL/GenBank/DDBJ databases">
        <title>Comparative genomics of biotechnologically important yeasts.</title>
        <authorList>
            <consortium name="DOE Joint Genome Institute"/>
            <person name="Riley R."/>
            <person name="Haridas S."/>
            <person name="Wolfe K.H."/>
            <person name="Lopes M.R."/>
            <person name="Hittinger C.T."/>
            <person name="Goker M."/>
            <person name="Salamov A."/>
            <person name="Wisecaver J."/>
            <person name="Long T.M."/>
            <person name="Aerts A.L."/>
            <person name="Barry K."/>
            <person name="Choi C."/>
            <person name="Clum A."/>
            <person name="Coughlan A.Y."/>
            <person name="Deshpande S."/>
            <person name="Douglass A.P."/>
            <person name="Hanson S.J."/>
            <person name="Klenk H.-P."/>
            <person name="Labutti K."/>
            <person name="Lapidus A."/>
            <person name="Lindquist E."/>
            <person name="Lipzen A."/>
            <person name="Meier-Kolthoff J.P."/>
            <person name="Ohm R.A."/>
            <person name="Otillar R.P."/>
            <person name="Pangilinan J."/>
            <person name="Peng Y."/>
            <person name="Rokas A."/>
            <person name="Rosa C.A."/>
            <person name="Scheuner C."/>
            <person name="Sibirny A.A."/>
            <person name="Slot J.C."/>
            <person name="Stielow J.B."/>
            <person name="Sun H."/>
            <person name="Kurtzman C.P."/>
            <person name="Blackwell M."/>
            <person name="Grigoriev I.V."/>
            <person name="Jeffries T.W."/>
        </authorList>
    </citation>
    <scope>NUCLEOTIDE SEQUENCE [LARGE SCALE GENOMIC DNA]</scope>
    <source>
        <strain evidence="2">NRRL Y-17324</strain>
    </source>
</reference>
<proteinExistence type="predicted"/>
<accession>A0A1E4SHZ4</accession>
<gene>
    <name evidence="1" type="ORF">CANTADRAFT_6275</name>
</gene>
<dbReference type="Proteomes" id="UP000094285">
    <property type="component" value="Unassembled WGS sequence"/>
</dbReference>
<dbReference type="InterPro" id="IPR029058">
    <property type="entry name" value="AB_hydrolase_fold"/>
</dbReference>
<keyword evidence="2" id="KW-1185">Reference proteome</keyword>
<dbReference type="AlphaFoldDB" id="A0A1E4SHZ4"/>
<dbReference type="Gene3D" id="3.40.50.1820">
    <property type="entry name" value="alpha/beta hydrolase"/>
    <property type="match status" value="1"/>
</dbReference>
<keyword evidence="1" id="KW-0378">Hydrolase</keyword>